<dbReference type="InterPro" id="IPR000212">
    <property type="entry name" value="DNA_helicase_UvrD/REP"/>
</dbReference>
<keyword evidence="11" id="KW-1185">Reference proteome</keyword>
<organism evidence="10 11">
    <name type="scientific">Phormidium pseudopriestleyi FRX01</name>
    <dbReference type="NCBI Taxonomy" id="1759528"/>
    <lineage>
        <taxon>Bacteria</taxon>
        <taxon>Bacillati</taxon>
        <taxon>Cyanobacteriota</taxon>
        <taxon>Cyanophyceae</taxon>
        <taxon>Oscillatoriophycideae</taxon>
        <taxon>Oscillatoriales</taxon>
        <taxon>Oscillatoriaceae</taxon>
        <taxon>Phormidium</taxon>
    </lineage>
</organism>
<dbReference type="PANTHER" id="PTHR11070:SF2">
    <property type="entry name" value="ATP-DEPENDENT DNA HELICASE SRS2"/>
    <property type="match status" value="1"/>
</dbReference>
<keyword evidence="6" id="KW-0175">Coiled coil</keyword>
<dbReference type="InterPro" id="IPR012340">
    <property type="entry name" value="NA-bd_OB-fold"/>
</dbReference>
<proteinExistence type="predicted"/>
<evidence type="ECO:0000256" key="1">
    <source>
        <dbReference type="ARBA" id="ARBA00022741"/>
    </source>
</evidence>
<dbReference type="InterPro" id="IPR014016">
    <property type="entry name" value="UvrD-like_ATP-bd"/>
</dbReference>
<dbReference type="CDD" id="cd04465">
    <property type="entry name" value="S1_RPS1_repeat_ec2_hs2"/>
    <property type="match status" value="1"/>
</dbReference>
<protein>
    <submittedName>
        <fullName evidence="10">S1 RNA-binding domain-containing protein</fullName>
    </submittedName>
</protein>
<dbReference type="Pfam" id="PF00580">
    <property type="entry name" value="UvrD-helicase"/>
    <property type="match status" value="1"/>
</dbReference>
<keyword evidence="4 5" id="KW-0067">ATP-binding</keyword>
<dbReference type="Pfam" id="PF00575">
    <property type="entry name" value="S1"/>
    <property type="match status" value="2"/>
</dbReference>
<dbReference type="PROSITE" id="PS51198">
    <property type="entry name" value="UVRD_HELICASE_ATP_BIND"/>
    <property type="match status" value="1"/>
</dbReference>
<feature type="domain" description="S1 motif" evidence="8">
    <location>
        <begin position="735"/>
        <end position="807"/>
    </location>
</feature>
<dbReference type="SUPFAM" id="SSF52540">
    <property type="entry name" value="P-loop containing nucleoside triphosphate hydrolases"/>
    <property type="match status" value="1"/>
</dbReference>
<dbReference type="PANTHER" id="PTHR11070">
    <property type="entry name" value="UVRD / RECB / PCRA DNA HELICASE FAMILY MEMBER"/>
    <property type="match status" value="1"/>
</dbReference>
<evidence type="ECO:0000256" key="2">
    <source>
        <dbReference type="ARBA" id="ARBA00022801"/>
    </source>
</evidence>
<evidence type="ECO:0000256" key="3">
    <source>
        <dbReference type="ARBA" id="ARBA00022806"/>
    </source>
</evidence>
<keyword evidence="1 5" id="KW-0547">Nucleotide-binding</keyword>
<accession>A0ABS3FV92</accession>
<dbReference type="PROSITE" id="PS50126">
    <property type="entry name" value="S1"/>
    <property type="match status" value="2"/>
</dbReference>
<dbReference type="RefSeq" id="WP_207089502.1">
    <property type="nucleotide sequence ID" value="NZ_JAFLQW010000486.1"/>
</dbReference>
<dbReference type="Gene3D" id="2.40.50.140">
    <property type="entry name" value="Nucleic acid-binding proteins"/>
    <property type="match status" value="2"/>
</dbReference>
<dbReference type="EMBL" id="JAFLQW010000486">
    <property type="protein sequence ID" value="MBO0351044.1"/>
    <property type="molecule type" value="Genomic_DNA"/>
</dbReference>
<feature type="region of interest" description="Disordered" evidence="7">
    <location>
        <begin position="515"/>
        <end position="540"/>
    </location>
</feature>
<evidence type="ECO:0000259" key="9">
    <source>
        <dbReference type="PROSITE" id="PS51198"/>
    </source>
</evidence>
<keyword evidence="2 5" id="KW-0378">Hydrolase</keyword>
<feature type="domain" description="S1 motif" evidence="8">
    <location>
        <begin position="662"/>
        <end position="725"/>
    </location>
</feature>
<reference evidence="10 11" key="1">
    <citation type="submission" date="2021-03" db="EMBL/GenBank/DDBJ databases">
        <title>Metabolic Capacity of the Antarctic Cyanobacterium Phormidium pseudopriestleyi that Sustains Oxygenic Photosynthesis in the Presence of Hydrogen Sulfide.</title>
        <authorList>
            <person name="Lumian J.E."/>
            <person name="Jungblut A.D."/>
            <person name="Dillon M.L."/>
            <person name="Hawes I."/>
            <person name="Doran P.T."/>
            <person name="Mackey T.J."/>
            <person name="Dick G.J."/>
            <person name="Grettenberger C.L."/>
            <person name="Sumner D.Y."/>
        </authorList>
    </citation>
    <scope>NUCLEOTIDE SEQUENCE [LARGE SCALE GENOMIC DNA]</scope>
    <source>
        <strain evidence="10 11">FRX01</strain>
    </source>
</reference>
<dbReference type="SMART" id="SM00316">
    <property type="entry name" value="S1"/>
    <property type="match status" value="2"/>
</dbReference>
<feature type="domain" description="UvrD-like helicase ATP-binding" evidence="9">
    <location>
        <begin position="7"/>
        <end position="291"/>
    </location>
</feature>
<dbReference type="Proteomes" id="UP000664844">
    <property type="component" value="Unassembled WGS sequence"/>
</dbReference>
<evidence type="ECO:0000256" key="4">
    <source>
        <dbReference type="ARBA" id="ARBA00022840"/>
    </source>
</evidence>
<feature type="coiled-coil region" evidence="6">
    <location>
        <begin position="589"/>
        <end position="637"/>
    </location>
</feature>
<evidence type="ECO:0000256" key="5">
    <source>
        <dbReference type="PROSITE-ProRule" id="PRU00560"/>
    </source>
</evidence>
<dbReference type="InterPro" id="IPR003029">
    <property type="entry name" value="S1_domain"/>
</dbReference>
<evidence type="ECO:0000259" key="8">
    <source>
        <dbReference type="PROSITE" id="PS50126"/>
    </source>
</evidence>
<evidence type="ECO:0000313" key="10">
    <source>
        <dbReference type="EMBL" id="MBO0351044.1"/>
    </source>
</evidence>
<name>A0ABS3FV92_9CYAN</name>
<comment type="caution">
    <text evidence="10">The sequence shown here is derived from an EMBL/GenBank/DDBJ whole genome shotgun (WGS) entry which is preliminary data.</text>
</comment>
<keyword evidence="3 5" id="KW-0347">Helicase</keyword>
<dbReference type="InterPro" id="IPR027417">
    <property type="entry name" value="P-loop_NTPase"/>
</dbReference>
<dbReference type="SUPFAM" id="SSF50249">
    <property type="entry name" value="Nucleic acid-binding proteins"/>
    <property type="match status" value="2"/>
</dbReference>
<gene>
    <name evidence="10" type="ORF">J0895_18610</name>
</gene>
<dbReference type="Gene3D" id="3.40.50.300">
    <property type="entry name" value="P-loop containing nucleotide triphosphate hydrolases"/>
    <property type="match status" value="2"/>
</dbReference>
<evidence type="ECO:0000256" key="6">
    <source>
        <dbReference type="SAM" id="Coils"/>
    </source>
</evidence>
<evidence type="ECO:0000313" key="11">
    <source>
        <dbReference type="Proteomes" id="UP000664844"/>
    </source>
</evidence>
<evidence type="ECO:0000256" key="7">
    <source>
        <dbReference type="SAM" id="MobiDB-lite"/>
    </source>
</evidence>
<feature type="binding site" evidence="5">
    <location>
        <begin position="28"/>
        <end position="35"/>
    </location>
    <ligand>
        <name>ATP</name>
        <dbReference type="ChEBI" id="CHEBI:30616"/>
    </ligand>
</feature>
<sequence length="840" mass="95310">MANFLPSQYQKNIFNWIESGSGDGFVQAVAGSGKTTTLVEGAKKLKDSKALFLAFNKTIADNLGQDLPQNMEARTFHSLGKSCPFQMLGATQPPDKYKYRNLANKEAKEIFKKIKYGDRNSWGKASLNLHENTIAKQLNDLVHFAMVTLTEPSDRNATLNMIRHFGIDIDFEQSILFDELLSAATRIIASGEELARNAKIIDFNDMVYLPIQWHLRVPKYDWIFVDEAQDLSKVQLELALRARGQGGRILFVGDKHQAIYGFAGANCDSVDEIIKETRAKELPLSICYRCPTSHLNLAREIVPHIEPRPDAPEGNIEAIKLDKVSERVQSGDLILSRTTAPLVELCIKLISKNIPARVRGRDIGTSITSIAQEISQISGFTYYKLPTYLKDWEQQKLEKLQSNLDNEGKIQSLRDRCQSIIACYEGFNCFSIEELCTRLERLFSDEQPGVMLSTIHRAKGLQNRRVMILDYDKLPLKWLGQKSHELEQEWNLKYVALTRAEEALFLVQASQKLEENSNRNNSLPNRNQEQPKNVPQPEFEPKNKIVLTSAGKRQTPPTIKPIVAEGAAIYAAYLENLPVFGNREVEILTDGFDANISILNQNIEELRQQVSSLEFQLEDKKNEIQTLEERLNDVQQSKNIDYPPETSDIDPWNILAEKYSNNEILDVQVTRINTGGALVRLFNIQGFIPRSHLVQPHNQSLVGKWLKVVVLELKPENKNLCLSEKEAAFYMLKIGQLAEGKIVGIRNYGVLVKFNGLQGLLYISEITDKIDKIDNIDKFFNMDQKIKAVIIKLDNTPNGMKIDLSTKVLEEYSGEMLEHMDEVMSEAEARLPEAWQKLSL</sequence>
<feature type="compositionally biased region" description="Low complexity" evidence="7">
    <location>
        <begin position="518"/>
        <end position="527"/>
    </location>
</feature>